<dbReference type="SUPFAM" id="SSF56059">
    <property type="entry name" value="Glutathione synthetase ATP-binding domain-like"/>
    <property type="match status" value="1"/>
</dbReference>
<comment type="caution">
    <text evidence="5">The sequence shown here is derived from an EMBL/GenBank/DDBJ whole genome shotgun (WGS) entry which is preliminary data.</text>
</comment>
<protein>
    <recommendedName>
        <fullName evidence="4">Phosphoribosylglycinamide synthetase ATP-grasp (A) domain-containing protein</fullName>
    </recommendedName>
</protein>
<evidence type="ECO:0000313" key="6">
    <source>
        <dbReference type="Proteomes" id="UP001434883"/>
    </source>
</evidence>
<keyword evidence="1" id="KW-0436">Ligase</keyword>
<feature type="non-terminal residue" evidence="5">
    <location>
        <position position="120"/>
    </location>
</feature>
<accession>A0ABV0R3J8</accession>
<dbReference type="PROSITE" id="PS00184">
    <property type="entry name" value="GARS"/>
    <property type="match status" value="1"/>
</dbReference>
<dbReference type="Pfam" id="PF01071">
    <property type="entry name" value="GARS_A"/>
    <property type="match status" value="1"/>
</dbReference>
<dbReference type="PANTHER" id="PTHR43472:SF1">
    <property type="entry name" value="PHOSPHORIBOSYLAMINE--GLYCINE LIGASE, CHLOROPLASTIC"/>
    <property type="match status" value="1"/>
</dbReference>
<evidence type="ECO:0000313" key="5">
    <source>
        <dbReference type="EMBL" id="MEQ2202213.1"/>
    </source>
</evidence>
<dbReference type="InterPro" id="IPR020559">
    <property type="entry name" value="PRibGlycinamide_synth_CS"/>
</dbReference>
<evidence type="ECO:0000256" key="2">
    <source>
        <dbReference type="ARBA" id="ARBA00022741"/>
    </source>
</evidence>
<dbReference type="InterPro" id="IPR020561">
    <property type="entry name" value="PRibGlycinamid_synth_ATP-grasp"/>
</dbReference>
<dbReference type="Gene3D" id="3.30.470.20">
    <property type="entry name" value="ATP-grasp fold, B domain"/>
    <property type="match status" value="1"/>
</dbReference>
<proteinExistence type="predicted"/>
<keyword evidence="3" id="KW-0067">ATP-binding</keyword>
<feature type="non-terminal residue" evidence="5">
    <location>
        <position position="1"/>
    </location>
</feature>
<evidence type="ECO:0000256" key="1">
    <source>
        <dbReference type="ARBA" id="ARBA00022598"/>
    </source>
</evidence>
<dbReference type="PANTHER" id="PTHR43472">
    <property type="entry name" value="PHOSPHORIBOSYLAMINE--GLYCINE LIGASE"/>
    <property type="match status" value="1"/>
</dbReference>
<dbReference type="InterPro" id="IPR000115">
    <property type="entry name" value="PRibGlycinamide_synth"/>
</dbReference>
<evidence type="ECO:0000256" key="3">
    <source>
        <dbReference type="ARBA" id="ARBA00022840"/>
    </source>
</evidence>
<evidence type="ECO:0000259" key="4">
    <source>
        <dbReference type="Pfam" id="PF01071"/>
    </source>
</evidence>
<reference evidence="5 6" key="1">
    <citation type="submission" date="2021-06" db="EMBL/GenBank/DDBJ databases">
        <authorList>
            <person name="Palmer J.M."/>
        </authorList>
    </citation>
    <scope>NUCLEOTIDE SEQUENCE [LARGE SCALE GENOMIC DNA]</scope>
    <source>
        <strain evidence="5 6">XC_2019</strain>
        <tissue evidence="5">Muscle</tissue>
    </source>
</reference>
<sequence length="120" mass="13064">IRCRFSLQDRAFGSAGETVVVEELLEGEEVSCLCFSDGTSVSPMPPAQDHKRLQDGDLGPNTGGMGAYCPTPQEQRIIYVNCSSGLFYCFPGVLYAGLMLTNQGPKVLEFNCRFGDPECQ</sequence>
<keyword evidence="2" id="KW-0547">Nucleotide-binding</keyword>
<dbReference type="SMART" id="SM01209">
    <property type="entry name" value="GARS_A"/>
    <property type="match status" value="1"/>
</dbReference>
<name>A0ABV0R3J8_9TELE</name>
<organism evidence="5 6">
    <name type="scientific">Xenoophorus captivus</name>
    <dbReference type="NCBI Taxonomy" id="1517983"/>
    <lineage>
        <taxon>Eukaryota</taxon>
        <taxon>Metazoa</taxon>
        <taxon>Chordata</taxon>
        <taxon>Craniata</taxon>
        <taxon>Vertebrata</taxon>
        <taxon>Euteleostomi</taxon>
        <taxon>Actinopterygii</taxon>
        <taxon>Neopterygii</taxon>
        <taxon>Teleostei</taxon>
        <taxon>Neoteleostei</taxon>
        <taxon>Acanthomorphata</taxon>
        <taxon>Ovalentaria</taxon>
        <taxon>Atherinomorphae</taxon>
        <taxon>Cyprinodontiformes</taxon>
        <taxon>Goodeidae</taxon>
        <taxon>Xenoophorus</taxon>
    </lineage>
</organism>
<feature type="domain" description="Phosphoribosylglycinamide synthetase ATP-grasp (A)" evidence="4">
    <location>
        <begin position="7"/>
        <end position="119"/>
    </location>
</feature>
<keyword evidence="6" id="KW-1185">Reference proteome</keyword>
<gene>
    <name evidence="5" type="ORF">XENOCAPTIV_027654</name>
</gene>
<dbReference type="Proteomes" id="UP001434883">
    <property type="component" value="Unassembled WGS sequence"/>
</dbReference>
<dbReference type="EMBL" id="JAHRIN010032484">
    <property type="protein sequence ID" value="MEQ2202213.1"/>
    <property type="molecule type" value="Genomic_DNA"/>
</dbReference>